<dbReference type="EMBL" id="NIOF01000002">
    <property type="protein sequence ID" value="OWQ92020.1"/>
    <property type="molecule type" value="Genomic_DNA"/>
</dbReference>
<dbReference type="Pfam" id="PF24751">
    <property type="entry name" value="DUF7696"/>
    <property type="match status" value="1"/>
</dbReference>
<accession>A0A246JHM4</accession>
<evidence type="ECO:0000313" key="2">
    <source>
        <dbReference type="Proteomes" id="UP000197468"/>
    </source>
</evidence>
<name>A0A246JHM4_9BURK</name>
<dbReference type="InterPro" id="IPR056113">
    <property type="entry name" value="DUF7696"/>
</dbReference>
<keyword evidence="2" id="KW-1185">Reference proteome</keyword>
<dbReference type="AlphaFoldDB" id="A0A246JHM4"/>
<sequence length="73" mass="8322">MTSVTLIDGRQVDSASEEWRAECAKRHEEARRVADMPSNEARKRYIDTVRASRGDQAAQRLRKAAFELMGEGR</sequence>
<dbReference type="RefSeq" id="WP_088383849.1">
    <property type="nucleotide sequence ID" value="NZ_NIOF01000002.1"/>
</dbReference>
<gene>
    <name evidence="1" type="ORF">CDN99_06590</name>
</gene>
<protein>
    <submittedName>
        <fullName evidence="1">Uncharacterized protein</fullName>
    </submittedName>
</protein>
<dbReference type="OrthoDB" id="9156687at2"/>
<reference evidence="1 2" key="1">
    <citation type="journal article" date="2008" name="Int. J. Syst. Evol. Microbiol.">
        <title>Description of Roseateles aquatilis sp. nov. and Roseateles terrae sp. nov., in the class Betaproteobacteria, and emended description of the genus Roseateles.</title>
        <authorList>
            <person name="Gomila M."/>
            <person name="Bowien B."/>
            <person name="Falsen E."/>
            <person name="Moore E.R."/>
            <person name="Lalucat J."/>
        </authorList>
    </citation>
    <scope>NUCLEOTIDE SEQUENCE [LARGE SCALE GENOMIC DNA]</scope>
    <source>
        <strain evidence="1 2">CCUG 48205</strain>
    </source>
</reference>
<organism evidence="1 2">
    <name type="scientific">Roseateles aquatilis</name>
    <dbReference type="NCBI Taxonomy" id="431061"/>
    <lineage>
        <taxon>Bacteria</taxon>
        <taxon>Pseudomonadati</taxon>
        <taxon>Pseudomonadota</taxon>
        <taxon>Betaproteobacteria</taxon>
        <taxon>Burkholderiales</taxon>
        <taxon>Sphaerotilaceae</taxon>
        <taxon>Roseateles</taxon>
    </lineage>
</organism>
<comment type="caution">
    <text evidence="1">The sequence shown here is derived from an EMBL/GenBank/DDBJ whole genome shotgun (WGS) entry which is preliminary data.</text>
</comment>
<proteinExistence type="predicted"/>
<dbReference type="Proteomes" id="UP000197468">
    <property type="component" value="Unassembled WGS sequence"/>
</dbReference>
<evidence type="ECO:0000313" key="1">
    <source>
        <dbReference type="EMBL" id="OWQ92020.1"/>
    </source>
</evidence>